<dbReference type="InterPro" id="IPR011009">
    <property type="entry name" value="Kinase-like_dom_sf"/>
</dbReference>
<evidence type="ECO:0000313" key="9">
    <source>
        <dbReference type="Proteomes" id="UP001305779"/>
    </source>
</evidence>
<evidence type="ECO:0000256" key="3">
    <source>
        <dbReference type="ARBA" id="ARBA00022741"/>
    </source>
</evidence>
<dbReference type="PROSITE" id="PS50011">
    <property type="entry name" value="PROTEIN_KINASE_DOM"/>
    <property type="match status" value="1"/>
</dbReference>
<evidence type="ECO:0000256" key="4">
    <source>
        <dbReference type="ARBA" id="ARBA00022777"/>
    </source>
</evidence>
<comment type="caution">
    <text evidence="8">The sequence shown here is derived from an EMBL/GenBank/DDBJ whole genome shotgun (WGS) entry which is preliminary data.</text>
</comment>
<evidence type="ECO:0000256" key="1">
    <source>
        <dbReference type="ARBA" id="ARBA00012513"/>
    </source>
</evidence>
<dbReference type="InterPro" id="IPR000719">
    <property type="entry name" value="Prot_kinase_dom"/>
</dbReference>
<evidence type="ECO:0000313" key="8">
    <source>
        <dbReference type="EMBL" id="KAK4503448.1"/>
    </source>
</evidence>
<keyword evidence="2" id="KW-0808">Transferase</keyword>
<evidence type="ECO:0000256" key="6">
    <source>
        <dbReference type="SAM" id="Coils"/>
    </source>
</evidence>
<feature type="coiled-coil region" evidence="6">
    <location>
        <begin position="91"/>
        <end position="118"/>
    </location>
</feature>
<evidence type="ECO:0000256" key="2">
    <source>
        <dbReference type="ARBA" id="ARBA00022679"/>
    </source>
</evidence>
<dbReference type="SUPFAM" id="SSF56112">
    <property type="entry name" value="Protein kinase-like (PK-like)"/>
    <property type="match status" value="1"/>
</dbReference>
<dbReference type="InterPro" id="IPR050660">
    <property type="entry name" value="NEK_Ser/Thr_kinase"/>
</dbReference>
<dbReference type="InterPro" id="IPR008271">
    <property type="entry name" value="Ser/Thr_kinase_AS"/>
</dbReference>
<dbReference type="Pfam" id="PF00069">
    <property type="entry name" value="Pkinase"/>
    <property type="match status" value="1"/>
</dbReference>
<keyword evidence="6" id="KW-0175">Coiled coil</keyword>
<keyword evidence="5" id="KW-0067">ATP-binding</keyword>
<dbReference type="PANTHER" id="PTHR43671">
    <property type="entry name" value="SERINE/THREONINE-PROTEIN KINASE NEK"/>
    <property type="match status" value="1"/>
</dbReference>
<dbReference type="Proteomes" id="UP001305779">
    <property type="component" value="Unassembled WGS sequence"/>
</dbReference>
<sequence>MVNRRLTRQLFVEYERKSRGKTPAVQRQILREWTGKTAGQKDRLAKRLQRALDCDAVAEVHGHYAAQKFQAANAQHPTPYHDYFLAQDAAIEAQQQHRKAIEEVIEAYEALHREQRAQHADPQSLAFTQRAFAAGNMYALPPINPRIDQLERQMDQMAVPHHPAGVRKMPVAWQSKKFYARKHLQRITQDRSFRRLGTASQGGTWSPWRGFSGGMSTSALWIQFDANNTVIDRTVRKDVLWEEHWFDARFWAGQASNEDTREPLELACHGEMATITNTVVQPYNPLTAQLIHDLVSRNTRSYRLYTAYCEHNDLKEIIRHYRSVGQPIPEPFIWSVAEALMECALAMELGHTNVLNTNPTTANRQQIVHRDLKPTNVFLTAPNPAHFPAYPQAKVGDFGLAIQTSQTDPNNPHWYQGAGTWGYWAPENGAFVNQVTLAPLGPRMLACTNVWGVGMVLYSLIKRQFDPPQPGWLGDPTIEMMYHPAHNPEYTAYSAELIAVLRACLTIDTATRPGPAQVLTQIRAAWAANGPMTEMGMMNGTASVALQQVNALTYAPDQYALGMLRQNLPARTI</sequence>
<name>A0ABR0EQH1_ZASCE</name>
<reference evidence="8 9" key="1">
    <citation type="journal article" date="2023" name="G3 (Bethesda)">
        <title>A chromosome-level genome assembly of Zasmidium syzygii isolated from banana leaves.</title>
        <authorList>
            <person name="van Westerhoven A.C."/>
            <person name="Mehrabi R."/>
            <person name="Talebi R."/>
            <person name="Steentjes M.B.F."/>
            <person name="Corcolon B."/>
            <person name="Chong P.A."/>
            <person name="Kema G.H.J."/>
            <person name="Seidl M.F."/>
        </authorList>
    </citation>
    <scope>NUCLEOTIDE SEQUENCE [LARGE SCALE GENOMIC DNA]</scope>
    <source>
        <strain evidence="8 9">P124</strain>
    </source>
</reference>
<protein>
    <recommendedName>
        <fullName evidence="1">non-specific serine/threonine protein kinase</fullName>
        <ecNumber evidence="1">2.7.11.1</ecNumber>
    </recommendedName>
</protein>
<organism evidence="8 9">
    <name type="scientific">Zasmidium cellare</name>
    <name type="common">Wine cellar mold</name>
    <name type="synonym">Racodium cellare</name>
    <dbReference type="NCBI Taxonomy" id="395010"/>
    <lineage>
        <taxon>Eukaryota</taxon>
        <taxon>Fungi</taxon>
        <taxon>Dikarya</taxon>
        <taxon>Ascomycota</taxon>
        <taxon>Pezizomycotina</taxon>
        <taxon>Dothideomycetes</taxon>
        <taxon>Dothideomycetidae</taxon>
        <taxon>Mycosphaerellales</taxon>
        <taxon>Mycosphaerellaceae</taxon>
        <taxon>Zasmidium</taxon>
    </lineage>
</organism>
<accession>A0ABR0EQH1</accession>
<dbReference type="EMBL" id="JAXOVC010000003">
    <property type="protein sequence ID" value="KAK4503448.1"/>
    <property type="molecule type" value="Genomic_DNA"/>
</dbReference>
<gene>
    <name evidence="8" type="ORF">PRZ48_004363</name>
</gene>
<dbReference type="PANTHER" id="PTHR43671:SF13">
    <property type="entry name" value="SERINE_THREONINE-PROTEIN KINASE NEK2"/>
    <property type="match status" value="1"/>
</dbReference>
<proteinExistence type="predicted"/>
<keyword evidence="3" id="KW-0547">Nucleotide-binding</keyword>
<feature type="domain" description="Protein kinase" evidence="7">
    <location>
        <begin position="193"/>
        <end position="527"/>
    </location>
</feature>
<keyword evidence="4" id="KW-0418">Kinase</keyword>
<dbReference type="Gene3D" id="1.10.510.10">
    <property type="entry name" value="Transferase(Phosphotransferase) domain 1"/>
    <property type="match status" value="1"/>
</dbReference>
<dbReference type="PROSITE" id="PS00108">
    <property type="entry name" value="PROTEIN_KINASE_ST"/>
    <property type="match status" value="1"/>
</dbReference>
<dbReference type="EC" id="2.7.11.1" evidence="1"/>
<dbReference type="SMART" id="SM00220">
    <property type="entry name" value="S_TKc"/>
    <property type="match status" value="1"/>
</dbReference>
<evidence type="ECO:0000256" key="5">
    <source>
        <dbReference type="ARBA" id="ARBA00022840"/>
    </source>
</evidence>
<evidence type="ECO:0000259" key="7">
    <source>
        <dbReference type="PROSITE" id="PS50011"/>
    </source>
</evidence>
<keyword evidence="9" id="KW-1185">Reference proteome</keyword>